<dbReference type="Proteomes" id="UP000535501">
    <property type="component" value="Unassembled WGS sequence"/>
</dbReference>
<keyword evidence="2" id="KW-1185">Reference proteome</keyword>
<evidence type="ECO:0000313" key="1">
    <source>
        <dbReference type="EMBL" id="MBB6182121.1"/>
    </source>
</evidence>
<organism evidence="1 2">
    <name type="scientific">Pseudorhizobium flavum</name>
    <dbReference type="NCBI Taxonomy" id="1335061"/>
    <lineage>
        <taxon>Bacteria</taxon>
        <taxon>Pseudomonadati</taxon>
        <taxon>Pseudomonadota</taxon>
        <taxon>Alphaproteobacteria</taxon>
        <taxon>Hyphomicrobiales</taxon>
        <taxon>Rhizobiaceae</taxon>
        <taxon>Rhizobium/Agrobacterium group</taxon>
        <taxon>Pseudorhizobium</taxon>
    </lineage>
</organism>
<dbReference type="AlphaFoldDB" id="A0A7X0DFH4"/>
<dbReference type="EMBL" id="JACHEJ010000020">
    <property type="protein sequence ID" value="MBB6182121.1"/>
    <property type="molecule type" value="Genomic_DNA"/>
</dbReference>
<reference evidence="1 2" key="1">
    <citation type="submission" date="2020-08" db="EMBL/GenBank/DDBJ databases">
        <title>Genomic Encyclopedia of Type Strains, Phase IV (KMG-IV): sequencing the most valuable type-strain genomes for metagenomic binning, comparative biology and taxonomic classification.</title>
        <authorList>
            <person name="Goeker M."/>
        </authorList>
    </citation>
    <scope>NUCLEOTIDE SEQUENCE [LARGE SCALE GENOMIC DNA]</scope>
    <source>
        <strain evidence="1 2">DSM 102134</strain>
    </source>
</reference>
<accession>A0A7X0DFH4</accession>
<name>A0A7X0DFH4_9HYPH</name>
<gene>
    <name evidence="1" type="ORF">HNQ75_004110</name>
</gene>
<evidence type="ECO:0000313" key="2">
    <source>
        <dbReference type="Proteomes" id="UP000535501"/>
    </source>
</evidence>
<proteinExistence type="predicted"/>
<protein>
    <submittedName>
        <fullName evidence="1">Uncharacterized protein</fullName>
    </submittedName>
</protein>
<comment type="caution">
    <text evidence="1">The sequence shown here is derived from an EMBL/GenBank/DDBJ whole genome shotgun (WGS) entry which is preliminary data.</text>
</comment>
<sequence length="35" mass="3991">MRPTISVYNRFVSYAIRENLSYPDALNALMDKAGI</sequence>